<sequence>MTISTNIAPNMHKGLEYLLSVQKSDGSWCDYDLPVGASDQWVTAYTALGVLQAGRVLKVDAAIHAARAAADFLLNSQVYEAGWGYNSTTGVDADSTAQTIRLMRALEIDIPARNHSCLLQHFQENGGASTYLDQTAWGIAHPDVTATAGLALSHEQFAYQQKSLQHYCELSYIPGIGWPTYWWKNHLYATWHMLMLYQRMNVDLPSDLHSIAVNIESAFDFAWALGILHVLHSDPTVIAQPLSTLCQLQLSDGAWPGAGNLRVTDPDCFQPWQAPAGEYYTDQRHTITTASVLMVLSTIASAGIDPKASSI</sequence>
<proteinExistence type="predicted"/>
<dbReference type="Proteomes" id="UP000648257">
    <property type="component" value="Unassembled WGS sequence"/>
</dbReference>
<evidence type="ECO:0000313" key="2">
    <source>
        <dbReference type="Proteomes" id="UP000648257"/>
    </source>
</evidence>
<dbReference type="Gene3D" id="1.50.10.20">
    <property type="match status" value="2"/>
</dbReference>
<evidence type="ECO:0000313" key="1">
    <source>
        <dbReference type="EMBL" id="MBC3808341.1"/>
    </source>
</evidence>
<dbReference type="RefSeq" id="WP_186923414.1">
    <property type="nucleotide sequence ID" value="NZ_JACOFW010000015.1"/>
</dbReference>
<dbReference type="EMBL" id="JACOFW010000015">
    <property type="protein sequence ID" value="MBC3808341.1"/>
    <property type="molecule type" value="Genomic_DNA"/>
</dbReference>
<keyword evidence="2" id="KW-1185">Reference proteome</keyword>
<name>A0ABR6X631_9BURK</name>
<reference evidence="1 2" key="1">
    <citation type="submission" date="2020-08" db="EMBL/GenBank/DDBJ databases">
        <title>Novel species isolated from subtropical streams in China.</title>
        <authorList>
            <person name="Lu H."/>
        </authorList>
    </citation>
    <scope>NUCLEOTIDE SEQUENCE [LARGE SCALE GENOMIC DNA]</scope>
    <source>
        <strain evidence="1 2">KACC 16656</strain>
    </source>
</reference>
<gene>
    <name evidence="1" type="ORF">H8K52_13385</name>
</gene>
<accession>A0ABR6X631</accession>
<comment type="caution">
    <text evidence="1">The sequence shown here is derived from an EMBL/GenBank/DDBJ whole genome shotgun (WGS) entry which is preliminary data.</text>
</comment>
<dbReference type="SUPFAM" id="SSF48239">
    <property type="entry name" value="Terpenoid cyclases/Protein prenyltransferases"/>
    <property type="match status" value="1"/>
</dbReference>
<protein>
    <submittedName>
        <fullName evidence="1">Uncharacterized protein</fullName>
    </submittedName>
</protein>
<dbReference type="InterPro" id="IPR008930">
    <property type="entry name" value="Terpenoid_cyclase/PrenylTrfase"/>
</dbReference>
<organism evidence="1 2">
    <name type="scientific">Undibacterium seohonense</name>
    <dbReference type="NCBI Taxonomy" id="1344950"/>
    <lineage>
        <taxon>Bacteria</taxon>
        <taxon>Pseudomonadati</taxon>
        <taxon>Pseudomonadota</taxon>
        <taxon>Betaproteobacteria</taxon>
        <taxon>Burkholderiales</taxon>
        <taxon>Oxalobacteraceae</taxon>
        <taxon>Undibacterium</taxon>
    </lineage>
</organism>